<dbReference type="Pfam" id="PF14523">
    <property type="entry name" value="Syntaxin_2"/>
    <property type="match status" value="1"/>
</dbReference>
<keyword evidence="3 6" id="KW-0812">Transmembrane</keyword>
<dbReference type="SMART" id="SM00397">
    <property type="entry name" value="t_SNARE"/>
    <property type="match status" value="1"/>
</dbReference>
<evidence type="ECO:0000256" key="5">
    <source>
        <dbReference type="ARBA" id="ARBA00023136"/>
    </source>
</evidence>
<feature type="domain" description="T-SNARE coiled-coil homology" evidence="7">
    <location>
        <begin position="220"/>
        <end position="282"/>
    </location>
</feature>
<evidence type="ECO:0000256" key="3">
    <source>
        <dbReference type="ARBA" id="ARBA00022692"/>
    </source>
</evidence>
<evidence type="ECO:0000256" key="4">
    <source>
        <dbReference type="ARBA" id="ARBA00022989"/>
    </source>
</evidence>
<dbReference type="GO" id="GO:0005484">
    <property type="term" value="F:SNAP receptor activity"/>
    <property type="evidence" value="ECO:0007669"/>
    <property type="project" value="TreeGrafter"/>
</dbReference>
<gene>
    <name evidence="8" type="ORF">PGO_041010</name>
</gene>
<dbReference type="OrthoDB" id="10255013at2759"/>
<comment type="similarity">
    <text evidence="2">Belongs to the syntaxin family.</text>
</comment>
<dbReference type="InterPro" id="IPR010989">
    <property type="entry name" value="SNARE"/>
</dbReference>
<dbReference type="Pfam" id="PF05739">
    <property type="entry name" value="SNARE"/>
    <property type="match status" value="1"/>
</dbReference>
<dbReference type="GO" id="GO:0000149">
    <property type="term" value="F:SNARE binding"/>
    <property type="evidence" value="ECO:0007669"/>
    <property type="project" value="TreeGrafter"/>
</dbReference>
<dbReference type="GO" id="GO:0006886">
    <property type="term" value="P:intracellular protein transport"/>
    <property type="evidence" value="ECO:0007669"/>
    <property type="project" value="TreeGrafter"/>
</dbReference>
<dbReference type="RefSeq" id="XP_028542090.1">
    <property type="nucleotide sequence ID" value="XM_028686289.1"/>
</dbReference>
<dbReference type="GO" id="GO:0006887">
    <property type="term" value="P:exocytosis"/>
    <property type="evidence" value="ECO:0007669"/>
    <property type="project" value="TreeGrafter"/>
</dbReference>
<organism evidence="8 9">
    <name type="scientific">Plasmodium gonderi</name>
    <dbReference type="NCBI Taxonomy" id="77519"/>
    <lineage>
        <taxon>Eukaryota</taxon>
        <taxon>Sar</taxon>
        <taxon>Alveolata</taxon>
        <taxon>Apicomplexa</taxon>
        <taxon>Aconoidasida</taxon>
        <taxon>Haemosporida</taxon>
        <taxon>Plasmodiidae</taxon>
        <taxon>Plasmodium</taxon>
        <taxon>Plasmodium (Plasmodium)</taxon>
    </lineage>
</organism>
<dbReference type="Gene3D" id="1.20.58.70">
    <property type="match status" value="1"/>
</dbReference>
<dbReference type="GeneID" id="39746212"/>
<dbReference type="GO" id="GO:0012505">
    <property type="term" value="C:endomembrane system"/>
    <property type="evidence" value="ECO:0007669"/>
    <property type="project" value="TreeGrafter"/>
</dbReference>
<dbReference type="EMBL" id="BDQF01000004">
    <property type="protein sequence ID" value="GAW79501.1"/>
    <property type="molecule type" value="Genomic_DNA"/>
</dbReference>
<comment type="subcellular location">
    <subcellularLocation>
        <location evidence="1">Membrane</location>
        <topology evidence="1">Single-pass type IV membrane protein</topology>
    </subcellularLocation>
</comment>
<evidence type="ECO:0000256" key="6">
    <source>
        <dbReference type="SAM" id="Phobius"/>
    </source>
</evidence>
<sequence>MIDFFNDLKELARKKKQENAKYMSQALRFENDKILGEYIRNSNEDIVINIEVEKNDDLRCYVDAVNLIKEDIKQIYSIIDNISLLRKKVNLSVTTEQENELSILLNMEIKNGNNIIHSIKTEIKNLRKKFLLKSQQDKIMKKTIHDNLIHTFKKTLYAYQQIQNDYNDSMKDKMTRHIKIIYPHYTDEDINSVLNHDDIINTQNLVKWKLQGHENLKNALTDVETKYRDVKTLEKNVCDLHQTIIELAALIEMNDEVISNIHDNVKDAQYFTEKANVDLIDARNIQRSTSKWMFYISMGILIVVIIICLPVLVKFL</sequence>
<accession>A0A1Y1JAG0</accession>
<feature type="transmembrane region" description="Helical" evidence="6">
    <location>
        <begin position="292"/>
        <end position="313"/>
    </location>
</feature>
<evidence type="ECO:0000256" key="2">
    <source>
        <dbReference type="ARBA" id="ARBA00009063"/>
    </source>
</evidence>
<dbReference type="SUPFAM" id="SSF47661">
    <property type="entry name" value="t-snare proteins"/>
    <property type="match status" value="1"/>
</dbReference>
<dbReference type="InterPro" id="IPR000727">
    <property type="entry name" value="T_SNARE_dom"/>
</dbReference>
<evidence type="ECO:0000259" key="7">
    <source>
        <dbReference type="PROSITE" id="PS50192"/>
    </source>
</evidence>
<name>A0A1Y1JAG0_PLAGO</name>
<dbReference type="Proteomes" id="UP000195521">
    <property type="component" value="Unassembled WGS sequence"/>
</dbReference>
<comment type="caution">
    <text evidence="8">The sequence shown here is derived from an EMBL/GenBank/DDBJ whole genome shotgun (WGS) entry which is preliminary data.</text>
</comment>
<keyword evidence="5 6" id="KW-0472">Membrane</keyword>
<evidence type="ECO:0000313" key="9">
    <source>
        <dbReference type="Proteomes" id="UP000195521"/>
    </source>
</evidence>
<dbReference type="GO" id="GO:0005886">
    <property type="term" value="C:plasma membrane"/>
    <property type="evidence" value="ECO:0007669"/>
    <property type="project" value="TreeGrafter"/>
</dbReference>
<dbReference type="InterPro" id="IPR006011">
    <property type="entry name" value="Syntaxin_N"/>
</dbReference>
<dbReference type="InterPro" id="IPR045242">
    <property type="entry name" value="Syntaxin"/>
</dbReference>
<dbReference type="SMART" id="SM00503">
    <property type="entry name" value="SynN"/>
    <property type="match status" value="1"/>
</dbReference>
<dbReference type="CDD" id="cd15848">
    <property type="entry name" value="SNARE_syntaxin1-like"/>
    <property type="match status" value="1"/>
</dbReference>
<dbReference type="GO" id="GO:0048278">
    <property type="term" value="P:vesicle docking"/>
    <property type="evidence" value="ECO:0007669"/>
    <property type="project" value="TreeGrafter"/>
</dbReference>
<dbReference type="AlphaFoldDB" id="A0A1Y1JAG0"/>
<dbReference type="PANTHER" id="PTHR19957:SF307">
    <property type="entry name" value="PROTEIN SSO1-RELATED"/>
    <property type="match status" value="1"/>
</dbReference>
<reference evidence="9" key="1">
    <citation type="submission" date="2017-04" db="EMBL/GenBank/DDBJ databases">
        <title>Plasmodium gonderi genome.</title>
        <authorList>
            <person name="Arisue N."/>
            <person name="Honma H."/>
            <person name="Kawai S."/>
            <person name="Tougan T."/>
            <person name="Tanabe K."/>
            <person name="Horii T."/>
        </authorList>
    </citation>
    <scope>NUCLEOTIDE SEQUENCE [LARGE SCALE GENOMIC DNA]</scope>
    <source>
        <strain evidence="9">ATCC 30045</strain>
    </source>
</reference>
<proteinExistence type="inferred from homology"/>
<dbReference type="GO" id="GO:0006906">
    <property type="term" value="P:vesicle fusion"/>
    <property type="evidence" value="ECO:0007669"/>
    <property type="project" value="TreeGrafter"/>
</dbReference>
<dbReference type="PROSITE" id="PS50192">
    <property type="entry name" value="T_SNARE"/>
    <property type="match status" value="1"/>
</dbReference>
<dbReference type="PANTHER" id="PTHR19957">
    <property type="entry name" value="SYNTAXIN"/>
    <property type="match status" value="1"/>
</dbReference>
<evidence type="ECO:0000256" key="1">
    <source>
        <dbReference type="ARBA" id="ARBA00004211"/>
    </source>
</evidence>
<dbReference type="GO" id="GO:0031201">
    <property type="term" value="C:SNARE complex"/>
    <property type="evidence" value="ECO:0007669"/>
    <property type="project" value="TreeGrafter"/>
</dbReference>
<dbReference type="OMA" id="RWICFIL"/>
<keyword evidence="9" id="KW-1185">Reference proteome</keyword>
<protein>
    <submittedName>
        <fullName evidence="8">Syntaxin</fullName>
    </submittedName>
</protein>
<keyword evidence="4 6" id="KW-1133">Transmembrane helix</keyword>
<evidence type="ECO:0000313" key="8">
    <source>
        <dbReference type="EMBL" id="GAW79501.1"/>
    </source>
</evidence>